<keyword evidence="2" id="KW-1133">Transmembrane helix</keyword>
<gene>
    <name evidence="3" type="ORF">AMATHDRAFT_50336</name>
</gene>
<proteinExistence type="predicted"/>
<dbReference type="AlphaFoldDB" id="A0A2A9NIB9"/>
<feature type="region of interest" description="Disordered" evidence="1">
    <location>
        <begin position="168"/>
        <end position="205"/>
    </location>
</feature>
<name>A0A2A9NIB9_9AGAR</name>
<evidence type="ECO:0000313" key="3">
    <source>
        <dbReference type="EMBL" id="PFH47403.1"/>
    </source>
</evidence>
<dbReference type="Proteomes" id="UP000242287">
    <property type="component" value="Unassembled WGS sequence"/>
</dbReference>
<accession>A0A2A9NIB9</accession>
<keyword evidence="2" id="KW-0472">Membrane</keyword>
<feature type="compositionally biased region" description="Basic and acidic residues" evidence="1">
    <location>
        <begin position="194"/>
        <end position="205"/>
    </location>
</feature>
<feature type="transmembrane region" description="Helical" evidence="2">
    <location>
        <begin position="27"/>
        <end position="49"/>
    </location>
</feature>
<sequence length="205" mass="22231">MSSATTSSSALPSSSVLPDTAEDTKRLIAATVVTVVCLVLIGLSLFLVIRLGVRRRKATQTELPSRKSTAVDPSHIAAQITPYGSASKSKPHFDHRPGSDMRIAIRRPDGAWDFAHPGSPFNPAGVREIELTPHTPGPSSSIPPTPTTPKSPVELMKERESKAARLIRKGYDDREFDADPDCPPPPAYGQEPGYLDHTKDPYERV</sequence>
<dbReference type="OrthoDB" id="2848852at2759"/>
<dbReference type="EMBL" id="KZ302113">
    <property type="protein sequence ID" value="PFH47403.1"/>
    <property type="molecule type" value="Genomic_DNA"/>
</dbReference>
<feature type="region of interest" description="Disordered" evidence="1">
    <location>
        <begin position="115"/>
        <end position="155"/>
    </location>
</feature>
<keyword evidence="4" id="KW-1185">Reference proteome</keyword>
<organism evidence="3 4">
    <name type="scientific">Amanita thiersii Skay4041</name>
    <dbReference type="NCBI Taxonomy" id="703135"/>
    <lineage>
        <taxon>Eukaryota</taxon>
        <taxon>Fungi</taxon>
        <taxon>Dikarya</taxon>
        <taxon>Basidiomycota</taxon>
        <taxon>Agaricomycotina</taxon>
        <taxon>Agaricomycetes</taxon>
        <taxon>Agaricomycetidae</taxon>
        <taxon>Agaricales</taxon>
        <taxon>Pluteineae</taxon>
        <taxon>Amanitaceae</taxon>
        <taxon>Amanita</taxon>
    </lineage>
</organism>
<protein>
    <submittedName>
        <fullName evidence="3">Uncharacterized protein</fullName>
    </submittedName>
</protein>
<evidence type="ECO:0000313" key="4">
    <source>
        <dbReference type="Proteomes" id="UP000242287"/>
    </source>
</evidence>
<reference evidence="3 4" key="1">
    <citation type="submission" date="2014-02" db="EMBL/GenBank/DDBJ databases">
        <title>Transposable element dynamics among asymbiotic and ectomycorrhizal Amanita fungi.</title>
        <authorList>
            <consortium name="DOE Joint Genome Institute"/>
            <person name="Hess J."/>
            <person name="Skrede I."/>
            <person name="Wolfe B."/>
            <person name="LaButti K."/>
            <person name="Ohm R.A."/>
            <person name="Grigoriev I.V."/>
            <person name="Pringle A."/>
        </authorList>
    </citation>
    <scope>NUCLEOTIDE SEQUENCE [LARGE SCALE GENOMIC DNA]</scope>
    <source>
        <strain evidence="3 4">SKay4041</strain>
    </source>
</reference>
<keyword evidence="2" id="KW-0812">Transmembrane</keyword>
<evidence type="ECO:0000256" key="2">
    <source>
        <dbReference type="SAM" id="Phobius"/>
    </source>
</evidence>
<evidence type="ECO:0000256" key="1">
    <source>
        <dbReference type="SAM" id="MobiDB-lite"/>
    </source>
</evidence>